<evidence type="ECO:0000313" key="2">
    <source>
        <dbReference type="Proteomes" id="UP000321393"/>
    </source>
</evidence>
<dbReference type="AlphaFoldDB" id="A0A5A7T4U7"/>
<name>A0A5A7T4U7_CUCMM</name>
<comment type="caution">
    <text evidence="1">The sequence shown here is derived from an EMBL/GenBank/DDBJ whole genome shotgun (WGS) entry which is preliminary data.</text>
</comment>
<evidence type="ECO:0000313" key="1">
    <source>
        <dbReference type="EMBL" id="KAA0036571.1"/>
    </source>
</evidence>
<reference evidence="1 2" key="1">
    <citation type="submission" date="2019-08" db="EMBL/GenBank/DDBJ databases">
        <title>Draft genome sequences of two oriental melons (Cucumis melo L. var makuwa).</title>
        <authorList>
            <person name="Kwon S.-Y."/>
        </authorList>
    </citation>
    <scope>NUCLEOTIDE SEQUENCE [LARGE SCALE GENOMIC DNA]</scope>
    <source>
        <strain evidence="2">cv. SW 3</strain>
        <tissue evidence="1">Leaf</tissue>
    </source>
</reference>
<sequence>MDEQTNDQVQAVSQDIKGLKNQLANVLELLTTGRGKSVAGTSAEVEIDLNRY</sequence>
<proteinExistence type="predicted"/>
<gene>
    <name evidence="1" type="ORF">E6C27_scaffold191G00810</name>
</gene>
<dbReference type="Proteomes" id="UP000321393">
    <property type="component" value="Unassembled WGS sequence"/>
</dbReference>
<accession>A0A5A7T4U7</accession>
<dbReference type="EMBL" id="SSTE01019582">
    <property type="protein sequence ID" value="KAA0036571.1"/>
    <property type="molecule type" value="Genomic_DNA"/>
</dbReference>
<organism evidence="1 2">
    <name type="scientific">Cucumis melo var. makuwa</name>
    <name type="common">Oriental melon</name>
    <dbReference type="NCBI Taxonomy" id="1194695"/>
    <lineage>
        <taxon>Eukaryota</taxon>
        <taxon>Viridiplantae</taxon>
        <taxon>Streptophyta</taxon>
        <taxon>Embryophyta</taxon>
        <taxon>Tracheophyta</taxon>
        <taxon>Spermatophyta</taxon>
        <taxon>Magnoliopsida</taxon>
        <taxon>eudicotyledons</taxon>
        <taxon>Gunneridae</taxon>
        <taxon>Pentapetalae</taxon>
        <taxon>rosids</taxon>
        <taxon>fabids</taxon>
        <taxon>Cucurbitales</taxon>
        <taxon>Cucurbitaceae</taxon>
        <taxon>Benincaseae</taxon>
        <taxon>Cucumis</taxon>
    </lineage>
</organism>
<protein>
    <submittedName>
        <fullName evidence="1">Uncharacterized protein</fullName>
    </submittedName>
</protein>